<evidence type="ECO:0000313" key="3">
    <source>
        <dbReference type="Proteomes" id="UP000177506"/>
    </source>
</evidence>
<feature type="domain" description="NmrA-like" evidence="1">
    <location>
        <begin position="2"/>
        <end position="272"/>
    </location>
</feature>
<dbReference type="PANTHER" id="PTHR43162">
    <property type="match status" value="1"/>
</dbReference>
<protein>
    <recommendedName>
        <fullName evidence="1">NmrA-like domain-containing protein</fullName>
    </recommendedName>
</protein>
<accession>A0A1G1TJE6</accession>
<dbReference type="EMBL" id="MDZA01000099">
    <property type="protein sequence ID" value="OGX90986.1"/>
    <property type="molecule type" value="Genomic_DNA"/>
</dbReference>
<dbReference type="InterPro" id="IPR051604">
    <property type="entry name" value="Ergot_Alk_Oxidoreductase"/>
</dbReference>
<dbReference type="AlphaFoldDB" id="A0A1G1TJE6"/>
<evidence type="ECO:0000313" key="2">
    <source>
        <dbReference type="EMBL" id="OGX90986.1"/>
    </source>
</evidence>
<dbReference type="InterPro" id="IPR036291">
    <property type="entry name" value="NAD(P)-bd_dom_sf"/>
</dbReference>
<gene>
    <name evidence="2" type="ORF">BEN49_05760</name>
</gene>
<dbReference type="PANTHER" id="PTHR43162:SF1">
    <property type="entry name" value="PRESTALK A DIFFERENTIATION PROTEIN A"/>
    <property type="match status" value="1"/>
</dbReference>
<keyword evidence="3" id="KW-1185">Reference proteome</keyword>
<dbReference type="SUPFAM" id="SSF51735">
    <property type="entry name" value="NAD(P)-binding Rossmann-fold domains"/>
    <property type="match status" value="1"/>
</dbReference>
<dbReference type="Pfam" id="PF05368">
    <property type="entry name" value="NmrA"/>
    <property type="match status" value="1"/>
</dbReference>
<proteinExistence type="predicted"/>
<dbReference type="RefSeq" id="WP_070742411.1">
    <property type="nucleotide sequence ID" value="NZ_MDZA01000099.1"/>
</dbReference>
<reference evidence="2 3" key="1">
    <citation type="submission" date="2016-08" db="EMBL/GenBank/DDBJ databases">
        <title>Hymenobacter coccineus sp. nov., Hymenobacter lapidarius sp. nov. and Hymenobacter glacialis sp. nov., isolated from Antarctic soil.</title>
        <authorList>
            <person name="Sedlacek I."/>
            <person name="Kralova S."/>
            <person name="Kyrova K."/>
            <person name="Maslanova I."/>
            <person name="Stankova E."/>
            <person name="Vrbovska V."/>
            <person name="Nemec M."/>
            <person name="Bartak M."/>
            <person name="Svec P."/>
            <person name="Busse H.-J."/>
            <person name="Pantucek R."/>
        </authorList>
    </citation>
    <scope>NUCLEOTIDE SEQUENCE [LARGE SCALE GENOMIC DNA]</scope>
    <source>
        <strain evidence="2 3">CCM 8649</strain>
    </source>
</reference>
<dbReference type="InterPro" id="IPR008030">
    <property type="entry name" value="NmrA-like"/>
</dbReference>
<dbReference type="Gene3D" id="3.40.50.720">
    <property type="entry name" value="NAD(P)-binding Rossmann-like Domain"/>
    <property type="match status" value="1"/>
</dbReference>
<dbReference type="CDD" id="cd05269">
    <property type="entry name" value="TMR_SDR_a"/>
    <property type="match status" value="1"/>
</dbReference>
<dbReference type="Gene3D" id="3.90.25.10">
    <property type="entry name" value="UDP-galactose 4-epimerase, domain 1"/>
    <property type="match status" value="1"/>
</dbReference>
<dbReference type="Proteomes" id="UP000177506">
    <property type="component" value="Unassembled WGS sequence"/>
</dbReference>
<organism evidence="2 3">
    <name type="scientific">Hymenobacter coccineus</name>
    <dbReference type="NCBI Taxonomy" id="1908235"/>
    <lineage>
        <taxon>Bacteria</taxon>
        <taxon>Pseudomonadati</taxon>
        <taxon>Bacteroidota</taxon>
        <taxon>Cytophagia</taxon>
        <taxon>Cytophagales</taxon>
        <taxon>Hymenobacteraceae</taxon>
        <taxon>Hymenobacter</taxon>
    </lineage>
</organism>
<dbReference type="OrthoDB" id="9780595at2"/>
<sequence>MSEIILVTGATGTVGAEVVQALAGRGLTVRAGVHSAEKGDSLRQRNPLVELVELDYARPDTVRAAFAGADRVFLLTPFSEDKVAVGQRLVDAAQQAGVRHVVCLSGAGADAPDEAQARVRISRWHRAVEEYLEQSGLLYTLLRPSGFLQNLAKYNAEAVRREGKLLLSMGDGRVSFIDARDIAAVAALVLTAPVAAHQGRAYLLTGPAAVGGQDIAAALGAATGRPVSYVDVPGAVAAQALAQAPAWMRESMRELQRLYKSGAAAGVSPTVEQLTQHPPRSLTQFAQDYQQAFLPVPQSRNGEAA</sequence>
<evidence type="ECO:0000259" key="1">
    <source>
        <dbReference type="Pfam" id="PF05368"/>
    </source>
</evidence>
<comment type="caution">
    <text evidence="2">The sequence shown here is derived from an EMBL/GenBank/DDBJ whole genome shotgun (WGS) entry which is preliminary data.</text>
</comment>
<name>A0A1G1TJE6_9BACT</name>